<evidence type="ECO:0000256" key="4">
    <source>
        <dbReference type="ARBA" id="ARBA00022728"/>
    </source>
</evidence>
<reference evidence="10" key="5">
    <citation type="submission" date="2025-09" db="UniProtKB">
        <authorList>
            <consortium name="Ensembl"/>
        </authorList>
    </citation>
    <scope>IDENTIFICATION</scope>
</reference>
<reference evidence="11" key="2">
    <citation type="journal article" date="2007" name="PLoS Biol.">
        <title>Survey sequencing and comparative analysis of the elephant shark (Callorhinchus milii) genome.</title>
        <authorList>
            <person name="Venkatesh B."/>
            <person name="Kirkness E.F."/>
            <person name="Loh Y.H."/>
            <person name="Halpern A.L."/>
            <person name="Lee A.P."/>
            <person name="Johnson J."/>
            <person name="Dandona N."/>
            <person name="Viswanathan L.D."/>
            <person name="Tay A."/>
            <person name="Venter J.C."/>
            <person name="Strausberg R.L."/>
            <person name="Brenner S."/>
        </authorList>
    </citation>
    <scope>NUCLEOTIDE SEQUENCE [LARGE SCALE GENOMIC DNA]</scope>
</reference>
<feature type="coiled-coil region" evidence="8">
    <location>
        <begin position="24"/>
        <end position="58"/>
    </location>
</feature>
<evidence type="ECO:0000256" key="6">
    <source>
        <dbReference type="ARBA" id="ARBA00023187"/>
    </source>
</evidence>
<dbReference type="SMART" id="SM01083">
    <property type="entry name" value="Cir_N"/>
    <property type="match status" value="1"/>
</dbReference>
<sequence>VGGGFLGNLKKSWHPQTLKNVERVWKAEQKHEAEKKKIEELQRELREERAREEMQRFAEDAGVVK</sequence>
<evidence type="ECO:0000256" key="8">
    <source>
        <dbReference type="SAM" id="Coils"/>
    </source>
</evidence>
<evidence type="ECO:0000256" key="2">
    <source>
        <dbReference type="ARBA" id="ARBA00006695"/>
    </source>
</evidence>
<keyword evidence="3" id="KW-0507">mRNA processing</keyword>
<dbReference type="InParanoid" id="A0A4W3HMP9"/>
<reference evidence="11" key="3">
    <citation type="journal article" date="2014" name="Nature">
        <title>Elephant shark genome provides unique insights into gnathostome evolution.</title>
        <authorList>
            <consortium name="International Elephant Shark Genome Sequencing Consortium"/>
            <person name="Venkatesh B."/>
            <person name="Lee A.P."/>
            <person name="Ravi V."/>
            <person name="Maurya A.K."/>
            <person name="Lian M.M."/>
            <person name="Swann J.B."/>
            <person name="Ohta Y."/>
            <person name="Flajnik M.F."/>
            <person name="Sutoh Y."/>
            <person name="Kasahara M."/>
            <person name="Hoon S."/>
            <person name="Gangu V."/>
            <person name="Roy S.W."/>
            <person name="Irimia M."/>
            <person name="Korzh V."/>
            <person name="Kondrychyn I."/>
            <person name="Lim Z.W."/>
            <person name="Tay B.H."/>
            <person name="Tohari S."/>
            <person name="Kong K.W."/>
            <person name="Ho S."/>
            <person name="Lorente-Galdos B."/>
            <person name="Quilez J."/>
            <person name="Marques-Bonet T."/>
            <person name="Raney B.J."/>
            <person name="Ingham P.W."/>
            <person name="Tay A."/>
            <person name="Hillier L.W."/>
            <person name="Minx P."/>
            <person name="Boehm T."/>
            <person name="Wilson R.K."/>
            <person name="Brenner S."/>
            <person name="Warren W.C."/>
        </authorList>
    </citation>
    <scope>NUCLEOTIDE SEQUENCE [LARGE SCALE GENOMIC DNA]</scope>
</reference>
<evidence type="ECO:0000259" key="9">
    <source>
        <dbReference type="SMART" id="SM01083"/>
    </source>
</evidence>
<reference evidence="11" key="1">
    <citation type="journal article" date="2006" name="Science">
        <title>Ancient noncoding elements conserved in the human genome.</title>
        <authorList>
            <person name="Venkatesh B."/>
            <person name="Kirkness E.F."/>
            <person name="Loh Y.H."/>
            <person name="Halpern A.L."/>
            <person name="Lee A.P."/>
            <person name="Johnson J."/>
            <person name="Dandona N."/>
            <person name="Viswanathan L.D."/>
            <person name="Tay A."/>
            <person name="Venter J.C."/>
            <person name="Strausberg R.L."/>
            <person name="Brenner S."/>
        </authorList>
    </citation>
    <scope>NUCLEOTIDE SEQUENCE [LARGE SCALE GENOMIC DNA]</scope>
</reference>
<evidence type="ECO:0000256" key="1">
    <source>
        <dbReference type="ARBA" id="ARBA00004123"/>
    </source>
</evidence>
<feature type="domain" description="CBF1-interacting co-repressor CIR N-terminal" evidence="9">
    <location>
        <begin position="12"/>
        <end position="48"/>
    </location>
</feature>
<evidence type="ECO:0000256" key="5">
    <source>
        <dbReference type="ARBA" id="ARBA00023054"/>
    </source>
</evidence>
<keyword evidence="4" id="KW-0747">Spliceosome</keyword>
<dbReference type="GO" id="GO:0005684">
    <property type="term" value="C:U2-type spliceosomal complex"/>
    <property type="evidence" value="ECO:0007669"/>
    <property type="project" value="TreeGrafter"/>
</dbReference>
<keyword evidence="5 8" id="KW-0175">Coiled coil</keyword>
<evidence type="ECO:0000256" key="7">
    <source>
        <dbReference type="ARBA" id="ARBA00023242"/>
    </source>
</evidence>
<dbReference type="Pfam" id="PF10197">
    <property type="entry name" value="Cir_N"/>
    <property type="match status" value="1"/>
</dbReference>
<protein>
    <recommendedName>
        <fullName evidence="9">CBF1-interacting co-repressor CIR N-terminal domain-containing protein</fullName>
    </recommendedName>
</protein>
<dbReference type="InterPro" id="IPR019339">
    <property type="entry name" value="CIR_N_dom"/>
</dbReference>
<evidence type="ECO:0000313" key="11">
    <source>
        <dbReference type="Proteomes" id="UP000314986"/>
    </source>
</evidence>
<name>A0A4W3HMP9_CALMI</name>
<dbReference type="STRING" id="7868.ENSCMIP00000010679"/>
<accession>A0A4W3HMP9</accession>
<dbReference type="OMA" id="ESAWEEM"/>
<organism evidence="10 11">
    <name type="scientific">Callorhinchus milii</name>
    <name type="common">Ghost shark</name>
    <dbReference type="NCBI Taxonomy" id="7868"/>
    <lineage>
        <taxon>Eukaryota</taxon>
        <taxon>Metazoa</taxon>
        <taxon>Chordata</taxon>
        <taxon>Craniata</taxon>
        <taxon>Vertebrata</taxon>
        <taxon>Chondrichthyes</taxon>
        <taxon>Holocephali</taxon>
        <taxon>Chimaeriformes</taxon>
        <taxon>Callorhinchidae</taxon>
        <taxon>Callorhinchus</taxon>
    </lineage>
</organism>
<dbReference type="InterPro" id="IPR051376">
    <property type="entry name" value="CWC25_splicing_factor"/>
</dbReference>
<dbReference type="PANTHER" id="PTHR16196">
    <property type="entry name" value="CELL CYCLE CONTROL PROTEIN CWF25"/>
    <property type="match status" value="1"/>
</dbReference>
<keyword evidence="11" id="KW-1185">Reference proteome</keyword>
<dbReference type="GO" id="GO:0000398">
    <property type="term" value="P:mRNA splicing, via spliceosome"/>
    <property type="evidence" value="ECO:0007669"/>
    <property type="project" value="TreeGrafter"/>
</dbReference>
<dbReference type="PANTHER" id="PTHR16196:SF0">
    <property type="entry name" value="PRE-MRNA-SPLICING FACTOR CWC25 HOMOLOG"/>
    <property type="match status" value="1"/>
</dbReference>
<dbReference type="Ensembl" id="ENSCMIT00000010955.1">
    <property type="protein sequence ID" value="ENSCMIP00000010679.1"/>
    <property type="gene ID" value="ENSCMIG00000005627.1"/>
</dbReference>
<proteinExistence type="inferred from homology"/>
<comment type="subcellular location">
    <subcellularLocation>
        <location evidence="1">Nucleus</location>
    </subcellularLocation>
</comment>
<reference evidence="10" key="4">
    <citation type="submission" date="2025-08" db="UniProtKB">
        <authorList>
            <consortium name="Ensembl"/>
        </authorList>
    </citation>
    <scope>IDENTIFICATION</scope>
</reference>
<dbReference type="GeneTree" id="ENSGT00440000039055"/>
<keyword evidence="7" id="KW-0539">Nucleus</keyword>
<keyword evidence="6" id="KW-0508">mRNA splicing</keyword>
<dbReference type="Proteomes" id="UP000314986">
    <property type="component" value="Unassembled WGS sequence"/>
</dbReference>
<evidence type="ECO:0000256" key="3">
    <source>
        <dbReference type="ARBA" id="ARBA00022664"/>
    </source>
</evidence>
<evidence type="ECO:0000313" key="10">
    <source>
        <dbReference type="Ensembl" id="ENSCMIP00000010679.1"/>
    </source>
</evidence>
<dbReference type="AlphaFoldDB" id="A0A4W3HMP9"/>
<comment type="similarity">
    <text evidence="2">Belongs to the CWC25 family.</text>
</comment>